<name>A0A1L3GLG6_9BACT</name>
<accession>A0A1L3GLG6</accession>
<evidence type="ECO:0000313" key="3">
    <source>
        <dbReference type="EMBL" id="APG26740.1"/>
    </source>
</evidence>
<keyword evidence="4" id="KW-1185">Reference proteome</keyword>
<dbReference type="OrthoDB" id="3217301at2"/>
<organism evidence="3 4">
    <name type="scientific">Syntrophotalea acetylenivorans</name>
    <dbReference type="NCBI Taxonomy" id="1842532"/>
    <lineage>
        <taxon>Bacteria</taxon>
        <taxon>Pseudomonadati</taxon>
        <taxon>Thermodesulfobacteriota</taxon>
        <taxon>Desulfuromonadia</taxon>
        <taxon>Desulfuromonadales</taxon>
        <taxon>Syntrophotaleaceae</taxon>
        <taxon>Syntrophotalea</taxon>
    </lineage>
</organism>
<dbReference type="Gene3D" id="3.40.50.12370">
    <property type="match status" value="1"/>
</dbReference>
<dbReference type="PANTHER" id="PTHR46268:SF15">
    <property type="entry name" value="UNIVERSAL STRESS PROTEIN HP_0031"/>
    <property type="match status" value="1"/>
</dbReference>
<dbReference type="InterPro" id="IPR006016">
    <property type="entry name" value="UspA"/>
</dbReference>
<proteinExistence type="inferred from homology"/>
<dbReference type="STRING" id="1842532.A7E78_02000"/>
<dbReference type="AlphaFoldDB" id="A0A1L3GLG6"/>
<comment type="similarity">
    <text evidence="1">Belongs to the universal stress protein A family.</text>
</comment>
<gene>
    <name evidence="3" type="ORF">A7E78_02000</name>
</gene>
<feature type="domain" description="UspA" evidence="2">
    <location>
        <begin position="205"/>
        <end position="284"/>
    </location>
</feature>
<reference evidence="3 4" key="1">
    <citation type="journal article" date="2017" name="Genome Announc.">
        <title>Complete Genome Sequences of Two Acetylene-Fermenting Pelobacter acetylenicus Strains.</title>
        <authorList>
            <person name="Sutton J.M."/>
            <person name="Baesman S.M."/>
            <person name="Fierst J.L."/>
            <person name="Poret-Peterson A.T."/>
            <person name="Oremland R.S."/>
            <person name="Dunlap D.S."/>
            <person name="Akob D.M."/>
        </authorList>
    </citation>
    <scope>NUCLEOTIDE SEQUENCE [LARGE SCALE GENOMIC DNA]</scope>
    <source>
        <strain evidence="3 4">SFB93</strain>
    </source>
</reference>
<dbReference type="PANTHER" id="PTHR46268">
    <property type="entry name" value="STRESS RESPONSE PROTEIN NHAX"/>
    <property type="match status" value="1"/>
</dbReference>
<dbReference type="InterPro" id="IPR006015">
    <property type="entry name" value="Universal_stress_UspA"/>
</dbReference>
<dbReference type="Proteomes" id="UP000182517">
    <property type="component" value="Chromosome"/>
</dbReference>
<evidence type="ECO:0000259" key="2">
    <source>
        <dbReference type="Pfam" id="PF00582"/>
    </source>
</evidence>
<protein>
    <submittedName>
        <fullName evidence="3">Universal stress protein UspA</fullName>
    </submittedName>
</protein>
<dbReference type="KEGG" id="pef:A7E78_02000"/>
<dbReference type="Pfam" id="PF00582">
    <property type="entry name" value="Usp"/>
    <property type="match status" value="2"/>
</dbReference>
<feature type="domain" description="UspA" evidence="2">
    <location>
        <begin position="5"/>
        <end position="158"/>
    </location>
</feature>
<dbReference type="CDD" id="cd00293">
    <property type="entry name" value="USP-like"/>
    <property type="match status" value="2"/>
</dbReference>
<dbReference type="SUPFAM" id="SSF52402">
    <property type="entry name" value="Adenine nucleotide alpha hydrolases-like"/>
    <property type="match status" value="2"/>
</dbReference>
<dbReference type="EMBL" id="CP015519">
    <property type="protein sequence ID" value="APG26740.1"/>
    <property type="molecule type" value="Genomic_DNA"/>
</dbReference>
<dbReference type="PRINTS" id="PR01438">
    <property type="entry name" value="UNVRSLSTRESS"/>
</dbReference>
<evidence type="ECO:0000256" key="1">
    <source>
        <dbReference type="ARBA" id="ARBA00008791"/>
    </source>
</evidence>
<sequence>MKTLVLACIDGSSYTPAVCDAAVWASQRLDAPLKFFHALQRKQETAVTDLSGSIGFDARESLLEELVSLDEKRNKLAMERGRQLLAIAKDRALTAGSPEVDGCQRHGGLVETLTELQEGIRLLVLGQRGEAASIASEHLGSHLERVVRTMQRPILVTPAEFKTPKKVMLAFDGSATTRKGVDMVAGSPLLRGLPCHLVMAGSDTAEKRGKLEQARQTLENAGIEAPTAILPGESESVLRQYQQENDIDMIIMGAYGHSRIRQFLIGSTTTAMLRQSVVPVLLLR</sequence>
<dbReference type="RefSeq" id="WP_072282700.1">
    <property type="nucleotide sequence ID" value="NZ_CP015519.1"/>
</dbReference>
<evidence type="ECO:0000313" key="4">
    <source>
        <dbReference type="Proteomes" id="UP000182517"/>
    </source>
</evidence>